<organism evidence="1 2">
    <name type="scientific">Escherichia coli</name>
    <dbReference type="NCBI Taxonomy" id="562"/>
    <lineage>
        <taxon>Bacteria</taxon>
        <taxon>Pseudomonadati</taxon>
        <taxon>Pseudomonadota</taxon>
        <taxon>Gammaproteobacteria</taxon>
        <taxon>Enterobacterales</taxon>
        <taxon>Enterobacteriaceae</taxon>
        <taxon>Escherichia</taxon>
    </lineage>
</organism>
<dbReference type="Proteomes" id="UP000591371">
    <property type="component" value="Unassembled WGS sequence"/>
</dbReference>
<dbReference type="AlphaFoldDB" id="A0A210B3F5"/>
<comment type="caution">
    <text evidence="1">The sequence shown here is derived from an EMBL/GenBank/DDBJ whole genome shotgun (WGS) entry which is preliminary data.</text>
</comment>
<accession>A0A210B3F5</accession>
<name>A0A210B3F5_ECOLX</name>
<protein>
    <submittedName>
        <fullName evidence="1">Histone H1</fullName>
    </submittedName>
</protein>
<sequence>MTIYITELITGAIYTVALFYWIKNEGDPDEHR</sequence>
<gene>
    <name evidence="1" type="ORF">D3G36_26595</name>
</gene>
<dbReference type="EMBL" id="AASATZ010000111">
    <property type="protein sequence ID" value="EFA4421314.1"/>
    <property type="molecule type" value="Genomic_DNA"/>
</dbReference>
<evidence type="ECO:0000313" key="1">
    <source>
        <dbReference type="EMBL" id="EFA4421314.1"/>
    </source>
</evidence>
<evidence type="ECO:0000313" key="2">
    <source>
        <dbReference type="Proteomes" id="UP000591371"/>
    </source>
</evidence>
<proteinExistence type="predicted"/>
<reference evidence="1 2" key="1">
    <citation type="submission" date="2019-03" db="EMBL/GenBank/DDBJ databases">
        <authorList>
            <consortium name="GenomeTrakr network: Whole genome sequencing for foodborne pathogen traceback"/>
        </authorList>
    </citation>
    <scope>NUCLEOTIDE SEQUENCE [LARGE SCALE GENOMIC DNA]</scope>
    <source>
        <strain evidence="1 2">PSU-1190</strain>
    </source>
</reference>